<reference evidence="1" key="3">
    <citation type="submission" date="2023-12" db="EMBL/GenBank/DDBJ databases">
        <authorList>
            <person name="Sun Q."/>
            <person name="Inoue M."/>
        </authorList>
    </citation>
    <scope>NUCLEOTIDE SEQUENCE</scope>
    <source>
        <strain evidence="1">JCM 10667</strain>
    </source>
</reference>
<dbReference type="Pfam" id="PF01042">
    <property type="entry name" value="Ribonuc_L-PSP"/>
    <property type="match status" value="2"/>
</dbReference>
<comment type="caution">
    <text evidence="2">The sequence shown here is derived from an EMBL/GenBank/DDBJ whole genome shotgun (WGS) entry which is preliminary data.</text>
</comment>
<dbReference type="EMBL" id="BAAAHD010000001">
    <property type="protein sequence ID" value="GAA0542625.1"/>
    <property type="molecule type" value="Genomic_DNA"/>
</dbReference>
<dbReference type="CDD" id="cd00448">
    <property type="entry name" value="YjgF_YER057c_UK114_family"/>
    <property type="match status" value="1"/>
</dbReference>
<evidence type="ECO:0000313" key="4">
    <source>
        <dbReference type="Proteomes" id="UP001501427"/>
    </source>
</evidence>
<dbReference type="RefSeq" id="WP_184878373.1">
    <property type="nucleotide sequence ID" value="NZ_BAAAHD010000001.1"/>
</dbReference>
<keyword evidence="4" id="KW-1185">Reference proteome</keyword>
<reference evidence="2 3" key="2">
    <citation type="submission" date="2020-08" db="EMBL/GenBank/DDBJ databases">
        <title>Sequencing the genomes of 1000 actinobacteria strains.</title>
        <authorList>
            <person name="Klenk H.-P."/>
        </authorList>
    </citation>
    <scope>NUCLEOTIDE SEQUENCE [LARGE SCALE GENOMIC DNA]</scope>
    <source>
        <strain evidence="2 3">DSM 44772</strain>
    </source>
</reference>
<proteinExistence type="predicted"/>
<evidence type="ECO:0000313" key="3">
    <source>
        <dbReference type="Proteomes" id="UP000549343"/>
    </source>
</evidence>
<dbReference type="InterPro" id="IPR035959">
    <property type="entry name" value="RutC-like_sf"/>
</dbReference>
<dbReference type="Proteomes" id="UP000549343">
    <property type="component" value="Unassembled WGS sequence"/>
</dbReference>
<dbReference type="AlphaFoldDB" id="A0A7W7I755"/>
<organism evidence="2 3">
    <name type="scientific">Actinomadura livida</name>
    <dbReference type="NCBI Taxonomy" id="79909"/>
    <lineage>
        <taxon>Bacteria</taxon>
        <taxon>Bacillati</taxon>
        <taxon>Actinomycetota</taxon>
        <taxon>Actinomycetes</taxon>
        <taxon>Streptosporangiales</taxon>
        <taxon>Thermomonosporaceae</taxon>
        <taxon>Actinomadura</taxon>
    </lineage>
</organism>
<evidence type="ECO:0000313" key="2">
    <source>
        <dbReference type="EMBL" id="MBB4771688.1"/>
    </source>
</evidence>
<dbReference type="PANTHER" id="PTHR43857">
    <property type="entry name" value="BLR7761 PROTEIN"/>
    <property type="match status" value="1"/>
</dbReference>
<dbReference type="SUPFAM" id="SSF55298">
    <property type="entry name" value="YjgF-like"/>
    <property type="match status" value="3"/>
</dbReference>
<gene>
    <name evidence="2" type="ORF">F4557_000106</name>
    <name evidence="1" type="ORF">GCM10009546_00860</name>
</gene>
<dbReference type="Gene3D" id="3.30.1330.40">
    <property type="entry name" value="RutC-like"/>
    <property type="match status" value="3"/>
</dbReference>
<reference evidence="1 4" key="1">
    <citation type="journal article" date="2019" name="Int. J. Syst. Evol. Microbiol.">
        <title>The Global Catalogue of Microorganisms (GCM) 10K type strain sequencing project: providing services to taxonomists for standard genome sequencing and annotation.</title>
        <authorList>
            <consortium name="The Broad Institute Genomics Platform"/>
            <consortium name="The Broad Institute Genome Sequencing Center for Infectious Disease"/>
            <person name="Wu L."/>
            <person name="Ma J."/>
        </authorList>
    </citation>
    <scope>NUCLEOTIDE SEQUENCE [LARGE SCALE GENOMIC DNA]</scope>
    <source>
        <strain evidence="1 4">JCM 10667</strain>
    </source>
</reference>
<dbReference type="Proteomes" id="UP001501427">
    <property type="component" value="Unassembled WGS sequence"/>
</dbReference>
<accession>A0A7W7I755</accession>
<protein>
    <submittedName>
        <fullName evidence="2">Enamine deaminase RidA (YjgF/YER057c/UK114 family)</fullName>
    </submittedName>
</protein>
<evidence type="ECO:0000313" key="1">
    <source>
        <dbReference type="EMBL" id="GAA0542625.1"/>
    </source>
</evidence>
<dbReference type="InterPro" id="IPR006175">
    <property type="entry name" value="YjgF/YER057c/UK114"/>
</dbReference>
<name>A0A7W7I755_9ACTN</name>
<dbReference type="EMBL" id="JACHMV010000001">
    <property type="protein sequence ID" value="MBB4771688.1"/>
    <property type="molecule type" value="Genomic_DNA"/>
</dbReference>
<dbReference type="PANTHER" id="PTHR43857:SF1">
    <property type="entry name" value="YJGH FAMILY PROTEIN"/>
    <property type="match status" value="1"/>
</dbReference>
<sequence length="420" mass="44852">MTLQAIKPAVFPWFPYEGFTFCLGLSEDGGAWSSGHTAAAFDEAVGKMTVSGTMTEQARTAYEKTMTIIEAAGYGPGDVVHVTENVTIAGLADYEAAAAVRKEVFGEHRPTVTTVVVERLVRSAALLEVELHAVRGGGAELLAASERREAGTWAPSPVREGHDGTVHLPTMVPVDESGDVVSPGDFAGQYAYCLDRADALLRKAGLSLDDAVTTYDYSTPATREVYRKTHRVRKERLGGAGVYPGAGGILMSRLHHPEALVAIDVTASRHPLELVNPGWSRYDTLTYAPGVRAGRTLFMSGFAALDMETQEALHPDDIGAQAEVTYGSILHLLEYAGLGPADLLSTIEFCVESALRQYRAVAPVRERLLSPPWPASTGAICKGLLRPEFLLEVFPTALYPEGAPTTAHATTAHATTGDAS</sequence>